<gene>
    <name evidence="3" type="ORF">ACFL27_10395</name>
</gene>
<dbReference type="CDD" id="cd02440">
    <property type="entry name" value="AdoMet_MTases"/>
    <property type="match status" value="1"/>
</dbReference>
<dbReference type="SUPFAM" id="SSF53335">
    <property type="entry name" value="S-adenosyl-L-methionine-dependent methyltransferases"/>
    <property type="match status" value="1"/>
</dbReference>
<dbReference type="Gene3D" id="3.40.50.150">
    <property type="entry name" value="Vaccinia Virus protein VP39"/>
    <property type="match status" value="1"/>
</dbReference>
<keyword evidence="4" id="KW-1185">Reference proteome</keyword>
<dbReference type="PANTHER" id="PTHR44068">
    <property type="entry name" value="ZGC:194242"/>
    <property type="match status" value="1"/>
</dbReference>
<dbReference type="PANTHER" id="PTHR44068:SF11">
    <property type="entry name" value="GERANYL DIPHOSPHATE 2-C-METHYLTRANSFERASE"/>
    <property type="match status" value="1"/>
</dbReference>
<reference evidence="3 4" key="1">
    <citation type="submission" date="2024-09" db="EMBL/GenBank/DDBJ databases">
        <title>Laminarin stimulates single cell rates of sulfate reduction while oxygen inhibits transcriptomic activity in coastal marine sediment.</title>
        <authorList>
            <person name="Lindsay M."/>
            <person name="Orcutt B."/>
            <person name="Emerson D."/>
            <person name="Stepanauskas R."/>
            <person name="D'Angelo T."/>
        </authorList>
    </citation>
    <scope>NUCLEOTIDE SEQUENCE [LARGE SCALE GENOMIC DNA]</scope>
    <source>
        <strain evidence="3">SAG AM-311-K15</strain>
    </source>
</reference>
<organism evidence="3 4">
    <name type="scientific">candidate division CSSED10-310 bacterium</name>
    <dbReference type="NCBI Taxonomy" id="2855610"/>
    <lineage>
        <taxon>Bacteria</taxon>
        <taxon>Bacteria division CSSED10-310</taxon>
    </lineage>
</organism>
<feature type="domain" description="Methyltransferase type 11" evidence="2">
    <location>
        <begin position="135"/>
        <end position="223"/>
    </location>
</feature>
<dbReference type="Pfam" id="PF08241">
    <property type="entry name" value="Methyltransf_11"/>
    <property type="match status" value="1"/>
</dbReference>
<dbReference type="EMBL" id="JBHPBY010000110">
    <property type="protein sequence ID" value="MFC1850590.1"/>
    <property type="molecule type" value="Genomic_DNA"/>
</dbReference>
<dbReference type="InterPro" id="IPR013216">
    <property type="entry name" value="Methyltransf_11"/>
</dbReference>
<protein>
    <submittedName>
        <fullName evidence="3">Methyltransferase domain-containing protein</fullName>
    </submittedName>
</protein>
<evidence type="ECO:0000313" key="4">
    <source>
        <dbReference type="Proteomes" id="UP001594351"/>
    </source>
</evidence>
<accession>A0ABV6YWP2</accession>
<name>A0ABV6YWP2_UNCC1</name>
<keyword evidence="3" id="KW-0489">Methyltransferase</keyword>
<keyword evidence="1" id="KW-0808">Transferase</keyword>
<comment type="caution">
    <text evidence="3">The sequence shown here is derived from an EMBL/GenBank/DDBJ whole genome shotgun (WGS) entry which is preliminary data.</text>
</comment>
<dbReference type="GO" id="GO:0008168">
    <property type="term" value="F:methyltransferase activity"/>
    <property type="evidence" value="ECO:0007669"/>
    <property type="project" value="UniProtKB-KW"/>
</dbReference>
<dbReference type="Proteomes" id="UP001594351">
    <property type="component" value="Unassembled WGS sequence"/>
</dbReference>
<dbReference type="SUPFAM" id="SSF158997">
    <property type="entry name" value="Trm112p-like"/>
    <property type="match status" value="1"/>
</dbReference>
<dbReference type="GO" id="GO:0032259">
    <property type="term" value="P:methylation"/>
    <property type="evidence" value="ECO:0007669"/>
    <property type="project" value="UniProtKB-KW"/>
</dbReference>
<dbReference type="InterPro" id="IPR029063">
    <property type="entry name" value="SAM-dependent_MTases_sf"/>
</dbReference>
<proteinExistence type="predicted"/>
<sequence length="329" mass="38656">MRKSLFQKLRCLDCRSINLEFTKQDELNHISPGEIICRSCGRTFYIKNRIPILLKEDIFKVKNLIQDRMVNLEDHDNWKKMQVQFYENSCSEKSMKQHEMARPHNQSRLYQYLQYYDLRLASQLYGGTFVNKTILSFGCGGGMDAEFFWQKGALVGGLDISHTYLQIAQKRFADRQVDFETICCDAEDVPIQSESFDICYAFDALHHCPDPYRVIEEMIRISREAIIIMEPNSSPIISLSVKLGMTRMWEASGNYKHYFKMKQMRKFLHQKGINSIATDFSFFKKFHFEPPIFIILSKFPLFQMIKAVLYVLRKLLGSLSNHCIVYFSK</sequence>
<evidence type="ECO:0000313" key="3">
    <source>
        <dbReference type="EMBL" id="MFC1850590.1"/>
    </source>
</evidence>
<evidence type="ECO:0000259" key="2">
    <source>
        <dbReference type="Pfam" id="PF08241"/>
    </source>
</evidence>
<dbReference type="InterPro" id="IPR050447">
    <property type="entry name" value="Erg6_SMT_methyltransf"/>
</dbReference>
<evidence type="ECO:0000256" key="1">
    <source>
        <dbReference type="ARBA" id="ARBA00022679"/>
    </source>
</evidence>